<dbReference type="Pfam" id="PF01453">
    <property type="entry name" value="B_lectin"/>
    <property type="match status" value="1"/>
</dbReference>
<sequence>MSFLLACMLVFVLAAYAATDSITPSRSIIDGDTLVSSDETYELGFFSPGSSTKRYLGIWYKVSPETVVWIANREAPLLDRSGVLNVTKEGTIILLHKKTEIIWSSSRIRTAENPVMQLLDSGNLVVTDGNDSGSANFLWQSFDLPSDTLLPMMKLGKNFITGMNWSLSSWKSPDDPAPGRFTALIDPQGFPQLVVRNGSETFYRGGSWNGERFTGTPDLKQIESANLFKFEFELNRNEVYYKGEPYPALISRLAVNQSGFLERFVRTKQSQSWLEIYFAPRDECDYYAVCGAYASCNTNNSPQLCRLAVRKGSSKNKEVAIIVIPIILIGLVWGGIVFYLRWKKLTKRGGKDDMELPVFDLDTIVKATDNFSDSNKLGQGGFGPVYKGTLPGGQEIARSRR</sequence>
<feature type="domain" description="Bulb-type lectin" evidence="6">
    <location>
        <begin position="19"/>
        <end position="139"/>
    </location>
</feature>
<protein>
    <recommendedName>
        <fullName evidence="6">Bulb-type lectin domain-containing protein</fullName>
    </recommendedName>
</protein>
<feature type="transmembrane region" description="Helical" evidence="4">
    <location>
        <begin position="319"/>
        <end position="340"/>
    </location>
</feature>
<evidence type="ECO:0000256" key="2">
    <source>
        <dbReference type="ARBA" id="ARBA00023157"/>
    </source>
</evidence>
<keyword evidence="8" id="KW-1185">Reference proteome</keyword>
<dbReference type="Proteomes" id="UP001396334">
    <property type="component" value="Unassembled WGS sequence"/>
</dbReference>
<keyword evidence="2" id="KW-1015">Disulfide bond</keyword>
<name>A0ABR2QWG2_9ROSI</name>
<evidence type="ECO:0000256" key="3">
    <source>
        <dbReference type="ARBA" id="ARBA00023180"/>
    </source>
</evidence>
<keyword evidence="4" id="KW-1133">Transmembrane helix</keyword>
<dbReference type="PANTHER" id="PTHR32444">
    <property type="entry name" value="BULB-TYPE LECTIN DOMAIN-CONTAINING PROTEIN"/>
    <property type="match status" value="1"/>
</dbReference>
<reference evidence="7 8" key="1">
    <citation type="journal article" date="2024" name="G3 (Bethesda)">
        <title>Genome assembly of Hibiscus sabdariffa L. provides insights into metabolisms of medicinal natural products.</title>
        <authorList>
            <person name="Kim T."/>
        </authorList>
    </citation>
    <scope>NUCLEOTIDE SEQUENCE [LARGE SCALE GENOMIC DNA]</scope>
    <source>
        <strain evidence="7">TK-2024</strain>
        <tissue evidence="7">Old leaves</tissue>
    </source>
</reference>
<organism evidence="7 8">
    <name type="scientific">Hibiscus sabdariffa</name>
    <name type="common">roselle</name>
    <dbReference type="NCBI Taxonomy" id="183260"/>
    <lineage>
        <taxon>Eukaryota</taxon>
        <taxon>Viridiplantae</taxon>
        <taxon>Streptophyta</taxon>
        <taxon>Embryophyta</taxon>
        <taxon>Tracheophyta</taxon>
        <taxon>Spermatophyta</taxon>
        <taxon>Magnoliopsida</taxon>
        <taxon>eudicotyledons</taxon>
        <taxon>Gunneridae</taxon>
        <taxon>Pentapetalae</taxon>
        <taxon>rosids</taxon>
        <taxon>malvids</taxon>
        <taxon>Malvales</taxon>
        <taxon>Malvaceae</taxon>
        <taxon>Malvoideae</taxon>
        <taxon>Hibiscus</taxon>
    </lineage>
</organism>
<keyword evidence="4" id="KW-0812">Transmembrane</keyword>
<gene>
    <name evidence="7" type="ORF">V6N11_042470</name>
</gene>
<keyword evidence="1 5" id="KW-0732">Signal</keyword>
<dbReference type="PROSITE" id="PS50927">
    <property type="entry name" value="BULB_LECTIN"/>
    <property type="match status" value="1"/>
</dbReference>
<dbReference type="EMBL" id="JBBPBN010000030">
    <property type="protein sequence ID" value="KAK9005022.1"/>
    <property type="molecule type" value="Genomic_DNA"/>
</dbReference>
<dbReference type="SMART" id="SM00108">
    <property type="entry name" value="B_lectin"/>
    <property type="match status" value="1"/>
</dbReference>
<dbReference type="CDD" id="cd00028">
    <property type="entry name" value="B_lectin"/>
    <property type="match status" value="1"/>
</dbReference>
<dbReference type="Pfam" id="PF00954">
    <property type="entry name" value="S_locus_glycop"/>
    <property type="match status" value="1"/>
</dbReference>
<feature type="chain" id="PRO_5045319880" description="Bulb-type lectin domain-containing protein" evidence="5">
    <location>
        <begin position="20"/>
        <end position="401"/>
    </location>
</feature>
<dbReference type="InterPro" id="IPR011009">
    <property type="entry name" value="Kinase-like_dom_sf"/>
</dbReference>
<evidence type="ECO:0000313" key="8">
    <source>
        <dbReference type="Proteomes" id="UP001396334"/>
    </source>
</evidence>
<keyword evidence="4" id="KW-0472">Membrane</keyword>
<evidence type="ECO:0000256" key="4">
    <source>
        <dbReference type="SAM" id="Phobius"/>
    </source>
</evidence>
<evidence type="ECO:0000256" key="5">
    <source>
        <dbReference type="SAM" id="SignalP"/>
    </source>
</evidence>
<dbReference type="InterPro" id="IPR000858">
    <property type="entry name" value="S_locus_glycoprot_dom"/>
</dbReference>
<proteinExistence type="predicted"/>
<evidence type="ECO:0000259" key="6">
    <source>
        <dbReference type="PROSITE" id="PS50927"/>
    </source>
</evidence>
<accession>A0ABR2QWG2</accession>
<dbReference type="InterPro" id="IPR036426">
    <property type="entry name" value="Bulb-type_lectin_dom_sf"/>
</dbReference>
<evidence type="ECO:0000313" key="7">
    <source>
        <dbReference type="EMBL" id="KAK9005022.1"/>
    </source>
</evidence>
<dbReference type="InterPro" id="IPR001480">
    <property type="entry name" value="Bulb-type_lectin_dom"/>
</dbReference>
<dbReference type="Gene3D" id="3.30.200.20">
    <property type="entry name" value="Phosphorylase Kinase, domain 1"/>
    <property type="match status" value="1"/>
</dbReference>
<feature type="signal peptide" evidence="5">
    <location>
        <begin position="1"/>
        <end position="19"/>
    </location>
</feature>
<dbReference type="SUPFAM" id="SSF51110">
    <property type="entry name" value="alpha-D-mannose-specific plant lectins"/>
    <property type="match status" value="1"/>
</dbReference>
<dbReference type="SUPFAM" id="SSF56112">
    <property type="entry name" value="Protein kinase-like (PK-like)"/>
    <property type="match status" value="1"/>
</dbReference>
<dbReference type="PANTHER" id="PTHR32444:SF183">
    <property type="entry name" value="APPLE DOMAIN-CONTAINING PROTEIN"/>
    <property type="match status" value="1"/>
</dbReference>
<evidence type="ECO:0000256" key="1">
    <source>
        <dbReference type="ARBA" id="ARBA00022729"/>
    </source>
</evidence>
<keyword evidence="3" id="KW-0325">Glycoprotein</keyword>
<comment type="caution">
    <text evidence="7">The sequence shown here is derived from an EMBL/GenBank/DDBJ whole genome shotgun (WGS) entry which is preliminary data.</text>
</comment>
<dbReference type="Gene3D" id="2.90.10.10">
    <property type="entry name" value="Bulb-type lectin domain"/>
    <property type="match status" value="1"/>
</dbReference>